<dbReference type="RefSeq" id="WP_408275380.1">
    <property type="nucleotide sequence ID" value="NZ_JAQQFH010000028.1"/>
</dbReference>
<dbReference type="Gene3D" id="3.30.420.300">
    <property type="entry name" value="2-keto-3-deoxy-galactonokinase, substrate binding domain"/>
    <property type="match status" value="1"/>
</dbReference>
<name>A0ABW8ZNA7_9BURK</name>
<dbReference type="InterPro" id="IPR007729">
    <property type="entry name" value="DGOK"/>
</dbReference>
<dbReference type="InterPro" id="IPR042258">
    <property type="entry name" value="DGOK_N"/>
</dbReference>
<comment type="caution">
    <text evidence="1">The sequence shown here is derived from an EMBL/GenBank/DDBJ whole genome shotgun (WGS) entry which is preliminary data.</text>
</comment>
<proteinExistence type="predicted"/>
<organism evidence="1 2">
    <name type="scientific">Paraburkholderia agricolaris</name>
    <dbReference type="NCBI Taxonomy" id="2152888"/>
    <lineage>
        <taxon>Bacteria</taxon>
        <taxon>Pseudomonadati</taxon>
        <taxon>Pseudomonadota</taxon>
        <taxon>Betaproteobacteria</taxon>
        <taxon>Burkholderiales</taxon>
        <taxon>Burkholderiaceae</taxon>
        <taxon>Paraburkholderia</taxon>
    </lineage>
</organism>
<keyword evidence="2" id="KW-1185">Reference proteome</keyword>
<evidence type="ECO:0000313" key="1">
    <source>
        <dbReference type="EMBL" id="MFL9883606.1"/>
    </source>
</evidence>
<dbReference type="CDD" id="cd24012">
    <property type="entry name" value="ASKHA_NBD_KDGal-kinase"/>
    <property type="match status" value="1"/>
</dbReference>
<protein>
    <submittedName>
        <fullName evidence="1">2-dehydro-3-deoxygalactonokinase</fullName>
    </submittedName>
</protein>
<reference evidence="1 2" key="1">
    <citation type="journal article" date="2024" name="Chem. Sci.">
        <title>Discovery of megapolipeptins by genome mining of a Burkholderiales bacteria collection.</title>
        <authorList>
            <person name="Paulo B.S."/>
            <person name="Recchia M.J.J."/>
            <person name="Lee S."/>
            <person name="Fergusson C.H."/>
            <person name="Romanowski S.B."/>
            <person name="Hernandez A."/>
            <person name="Krull N."/>
            <person name="Liu D.Y."/>
            <person name="Cavanagh H."/>
            <person name="Bos A."/>
            <person name="Gray C.A."/>
            <person name="Murphy B.T."/>
            <person name="Linington R.G."/>
            <person name="Eustaquio A.S."/>
        </authorList>
    </citation>
    <scope>NUCLEOTIDE SEQUENCE [LARGE SCALE GENOMIC DNA]</scope>
    <source>
        <strain evidence="1 2">RL16-012-BIC-B</strain>
    </source>
</reference>
<dbReference type="EMBL" id="JAQQFN010000007">
    <property type="protein sequence ID" value="MFL9883606.1"/>
    <property type="molecule type" value="Genomic_DNA"/>
</dbReference>
<accession>A0ABW8ZNA7</accession>
<dbReference type="InterPro" id="IPR042257">
    <property type="entry name" value="DGOK_C"/>
</dbReference>
<dbReference type="Gene3D" id="3.30.420.310">
    <property type="entry name" value="2-keto-3-deoxy-galactonokinase, C-terminal domain"/>
    <property type="match status" value="1"/>
</dbReference>
<sequence>MNQPFISLDWGTSNLRATLVSAQGWIVGSRSAEGGVMAVKDGQFLQSFNSLCSDWIADHSCPIIASGMIGSRQGWVEAPYVDCPATPASVARSLTSFPLSDRVTMHIIPGLRCGAGTRMYDVMRGEETQIWGADVDPDTICVLPGTHSKWALVGEQSRIRKFATYMTGELYGLLTKHGILGRLMQFGASDHEAFVAGAQLGLDDQSQATHVIFAARTAGLMDEVPPAGLPDYLSGILIGLEVKSARERERIASAAEKPVTLIGDDSLCQRYETVLRLAGFQSVRAGEGATVRGHIRIATEAGIMERASA</sequence>
<gene>
    <name evidence="1" type="ORF">PQR66_11255</name>
</gene>
<evidence type="ECO:0000313" key="2">
    <source>
        <dbReference type="Proteomes" id="UP001629249"/>
    </source>
</evidence>
<dbReference type="Pfam" id="PF05035">
    <property type="entry name" value="DGOK"/>
    <property type="match status" value="1"/>
</dbReference>
<dbReference type="Proteomes" id="UP001629249">
    <property type="component" value="Unassembled WGS sequence"/>
</dbReference>